<feature type="region of interest" description="Disordered" evidence="2">
    <location>
        <begin position="1341"/>
        <end position="1363"/>
    </location>
</feature>
<evidence type="ECO:0000313" key="4">
    <source>
        <dbReference type="Proteomes" id="UP001152795"/>
    </source>
</evidence>
<dbReference type="Pfam" id="PF05380">
    <property type="entry name" value="Peptidase_A17"/>
    <property type="match status" value="1"/>
</dbReference>
<gene>
    <name evidence="3" type="ORF">PACLA_8A030777</name>
</gene>
<dbReference type="PANTHER" id="PTHR47331">
    <property type="entry name" value="PHD-TYPE DOMAIN-CONTAINING PROTEIN"/>
    <property type="match status" value="1"/>
</dbReference>
<feature type="compositionally biased region" description="Basic and acidic residues" evidence="2">
    <location>
        <begin position="22"/>
        <end position="31"/>
    </location>
</feature>
<protein>
    <submittedName>
        <fullName evidence="3">Uncharacterized protein</fullName>
    </submittedName>
</protein>
<dbReference type="InterPro" id="IPR005312">
    <property type="entry name" value="DUF1759"/>
</dbReference>
<dbReference type="OrthoDB" id="5989194at2759"/>
<dbReference type="PANTHER" id="PTHR47331:SF6">
    <property type="entry name" value="DOUBLECORTIN DOMAIN-CONTAINING PROTEIN"/>
    <property type="match status" value="1"/>
</dbReference>
<sequence length="1595" mass="181937">MSRRSSISERRDDIVESVKAAESPKRDEARQSRQRSLTQRGYYYMLERKLEFFAKETSAFRRAIDVTADDAKSDKSKLEIALTTLKVIKAGYESSKRDLEELFIQDRWGDSIEMINNTREESRTLIDLADTVIIEMMLKLDTTSEIQQNEAPSLLSEKTKTSKHSRPSKSLSYNTSTSSVRAKAFAELAAANEQAEFDMLIAEKEKARRECEAQDDLRKATERAKHDHDMAILKAKKLKAVANAKLDAIEQSVDGKDTAIRKLNVKHEDTSERTRTWLGDQSQVINDNNSEELSDLYEQKETITNLPTKYHPEKPVFHRKVTAPQDSNNQHRPAEMQYCFNAIVATNERLVESLAKQSLPKCHPDLFTGDVTMFYAWKQAFKAMIRDTGISPEQEVNYLYKYTSGEPRRLLDSFRKRQRKDPKKLLSEVWTELESRFGNIAAITHSLLEQLREKAKFEENDRKRLLEFSDLCADVVYQLDELPGLACLNYPTAIRPIAEKLPVSLQCKWEKKVVDFAIENHDAYPGFRVFAKTIGKQAKLRNHPNIVSEQTQKKKWRPGKRPEESRILKADVEDDKKTYCLFHSCDGHKLKDCKTFARKTLQEKIEWIRKAGLCFRCLSSKHIARDCKADIKCAECDSDRHSALLHREKKKDDEERKAGSAGERDEVTSSCTEICKNDNRGLSASKIALVDVPLRERPNDTHRVYALLDEQSNASLISPKLADKLGIKGKSEKYLLSTCSGSKEVRYGRRVSGLIAKSLSGKSLTLPTCVECDSIPEDKREIPTPEMAQQFPHLQSIASKIPPFDPEAEICLLIGRDAPEFLKVRSFINGPKDAPWAQKLLLGWTICGQVCLERLGGAVHISANRTTIQKPNECASSNGHCYSTRFAELQSPKPGNSTNFTFTPCPNNLMVKEILGEKRIINDIYHTSSNDNEVTLSIKDRHFVDIMEKGIHKNEFGNWQLPLPFRSPNIILPNNREQAVRRLSNLLRVFARKPNMKKDYFEFMGKLLKRNHATPLTEIDLVKNTQAMLSTANIRLHKVASNSVEVITALPEQDRETKLRELNLYSDPLPTQRSLGVCWDLENDAFTFQVQIPSKPYTRRGVLAVVNSVYDPLGFLTPITLKGRMLLRKLVELGNQKHVESPTLGWDDPLPASLNREWEHWRNALIRLKNILIPRCYHGKEFCRVISSELHAFSDASEEVIATAIYLKQISSKEEISVSLVYAQAKLGPKKPTTVPCLELSDLATRGSTVKNLVDNRWFEGPEFLTKPESEKDVIRVEFSVQNEDPELRPEITIHATQLRVRRELNSRKFEHFSSWSCLRRALANLIAVIRLWKKKKIQVTENNPKARRGQSSIQPKSKKGPSLEELKQAESIMIKKAQSEHFANKITILSEASKEECGRTPTSTELLKKSSVYRLDPFLDKNGILRVGGRLRRSDQEYAEKHPAILPKKRHLSHLLIHHFHNKVHHQGHLITLGAVRTAGYWIIGASRMGVARPSVLGEECHVSICKFIKDAVNSLERSVNLLKESTLQQPVNDDLRASQNRAIVNYRMCSQMKQRLRSALIAFHLMDDDDLTVHSQSEARRRAQSRCSKPRPD</sequence>
<accession>A0A6S7FW94</accession>
<dbReference type="Pfam" id="PF03564">
    <property type="entry name" value="DUF1759"/>
    <property type="match status" value="1"/>
</dbReference>
<feature type="non-terminal residue" evidence="3">
    <location>
        <position position="1"/>
    </location>
</feature>
<keyword evidence="4" id="KW-1185">Reference proteome</keyword>
<feature type="region of interest" description="Disordered" evidence="2">
    <location>
        <begin position="149"/>
        <end position="175"/>
    </location>
</feature>
<comment type="caution">
    <text evidence="3">The sequence shown here is derived from an EMBL/GenBank/DDBJ whole genome shotgun (WGS) entry which is preliminary data.</text>
</comment>
<evidence type="ECO:0000256" key="2">
    <source>
        <dbReference type="SAM" id="MobiDB-lite"/>
    </source>
</evidence>
<feature type="compositionally biased region" description="Polar residues" evidence="2">
    <location>
        <begin position="1341"/>
        <end position="1356"/>
    </location>
</feature>
<organism evidence="3 4">
    <name type="scientific">Paramuricea clavata</name>
    <name type="common">Red gorgonian</name>
    <name type="synonym">Violescent sea-whip</name>
    <dbReference type="NCBI Taxonomy" id="317549"/>
    <lineage>
        <taxon>Eukaryota</taxon>
        <taxon>Metazoa</taxon>
        <taxon>Cnidaria</taxon>
        <taxon>Anthozoa</taxon>
        <taxon>Octocorallia</taxon>
        <taxon>Malacalcyonacea</taxon>
        <taxon>Plexauridae</taxon>
        <taxon>Paramuricea</taxon>
    </lineage>
</organism>
<feature type="region of interest" description="Disordered" evidence="2">
    <location>
        <begin position="1"/>
        <end position="34"/>
    </location>
</feature>
<proteinExistence type="predicted"/>
<dbReference type="InterPro" id="IPR008042">
    <property type="entry name" value="Retrotrans_Pao"/>
</dbReference>
<feature type="coiled-coil region" evidence="1">
    <location>
        <begin position="190"/>
        <end position="224"/>
    </location>
</feature>
<dbReference type="Proteomes" id="UP001152795">
    <property type="component" value="Unassembled WGS sequence"/>
</dbReference>
<evidence type="ECO:0000313" key="3">
    <source>
        <dbReference type="EMBL" id="CAB3978640.1"/>
    </source>
</evidence>
<name>A0A6S7FW94_PARCT</name>
<dbReference type="EMBL" id="CACRXK020000130">
    <property type="protein sequence ID" value="CAB3978640.1"/>
    <property type="molecule type" value="Genomic_DNA"/>
</dbReference>
<keyword evidence="1" id="KW-0175">Coiled coil</keyword>
<reference evidence="3" key="1">
    <citation type="submission" date="2020-04" db="EMBL/GenBank/DDBJ databases">
        <authorList>
            <person name="Alioto T."/>
            <person name="Alioto T."/>
            <person name="Gomez Garrido J."/>
        </authorList>
    </citation>
    <scope>NUCLEOTIDE SEQUENCE</scope>
    <source>
        <strain evidence="3">A484AB</strain>
    </source>
</reference>
<feature type="compositionally biased region" description="Basic and acidic residues" evidence="2">
    <location>
        <begin position="1"/>
        <end position="16"/>
    </location>
</feature>
<evidence type="ECO:0000256" key="1">
    <source>
        <dbReference type="SAM" id="Coils"/>
    </source>
</evidence>